<sequence length="408" mass="43156">MMGPASSSSSSTPPPMNRANEDESPSKRRRRSGIEHDEPSLPSPSTSNAAAGPSRRSPRLHSSEAEAEESSRSAIDPIDLRVASAANSGRTMTPRRPIRPFNSSSPSISTAGRSRTAPGPSSRRIVSSGGEGSCHPPRSAAAALAPRSASSGNPPSAGSRRVLGEMTLADADRQAREIRSRHEQQEERRWTHEQQRGVESSGPLTPSSSSARAAPRTFSLGRRSRPSSGRGVPTTTASLVPSSDTRNDDSFGSSIFDDSVASTSSMADTSREDVLPSTPREGQAILTAVARSEQVSPSAPRTPSRRARARTERHAQAQVGEASTSSASNTNGSPASDENDDSPGRERRRRREEAAATMRAEAEAKRDDEQVAGEEGADGEDHILLEKGDYREVAAARAVRAGLAGLPR</sequence>
<protein>
    <submittedName>
        <fullName evidence="2">Uncharacterized protein</fullName>
    </submittedName>
</protein>
<feature type="compositionally biased region" description="Low complexity" evidence="1">
    <location>
        <begin position="250"/>
        <end position="259"/>
    </location>
</feature>
<feature type="compositionally biased region" description="Low complexity" evidence="1">
    <location>
        <begin position="200"/>
        <end position="231"/>
    </location>
</feature>
<feature type="compositionally biased region" description="Low complexity" evidence="1">
    <location>
        <begin position="322"/>
        <end position="336"/>
    </location>
</feature>
<dbReference type="EMBL" id="KZ819664">
    <property type="protein sequence ID" value="PWN28734.1"/>
    <property type="molecule type" value="Genomic_DNA"/>
</dbReference>
<organism evidence="2 3">
    <name type="scientific">Jaminaea rosea</name>
    <dbReference type="NCBI Taxonomy" id="1569628"/>
    <lineage>
        <taxon>Eukaryota</taxon>
        <taxon>Fungi</taxon>
        <taxon>Dikarya</taxon>
        <taxon>Basidiomycota</taxon>
        <taxon>Ustilaginomycotina</taxon>
        <taxon>Exobasidiomycetes</taxon>
        <taxon>Microstromatales</taxon>
        <taxon>Microstromatales incertae sedis</taxon>
        <taxon>Jaminaea</taxon>
    </lineage>
</organism>
<accession>A0A316UUQ8</accession>
<feature type="compositionally biased region" description="Low complexity" evidence="1">
    <location>
        <begin position="1"/>
        <end position="11"/>
    </location>
</feature>
<evidence type="ECO:0000313" key="2">
    <source>
        <dbReference type="EMBL" id="PWN28734.1"/>
    </source>
</evidence>
<reference evidence="2 3" key="1">
    <citation type="journal article" date="2018" name="Mol. Biol. Evol.">
        <title>Broad Genomic Sampling Reveals a Smut Pathogenic Ancestry of the Fungal Clade Ustilaginomycotina.</title>
        <authorList>
            <person name="Kijpornyongpan T."/>
            <person name="Mondo S.J."/>
            <person name="Barry K."/>
            <person name="Sandor L."/>
            <person name="Lee J."/>
            <person name="Lipzen A."/>
            <person name="Pangilinan J."/>
            <person name="LaButti K."/>
            <person name="Hainaut M."/>
            <person name="Henrissat B."/>
            <person name="Grigoriev I.V."/>
            <person name="Spatafora J.W."/>
            <person name="Aime M.C."/>
        </authorList>
    </citation>
    <scope>NUCLEOTIDE SEQUENCE [LARGE SCALE GENOMIC DNA]</scope>
    <source>
        <strain evidence="2 3">MCA 5214</strain>
    </source>
</reference>
<dbReference type="GeneID" id="37025185"/>
<gene>
    <name evidence="2" type="ORF">BDZ90DRAFT_129346</name>
</gene>
<dbReference type="Proteomes" id="UP000245884">
    <property type="component" value="Unassembled WGS sequence"/>
</dbReference>
<proteinExistence type="predicted"/>
<dbReference type="RefSeq" id="XP_025363346.1">
    <property type="nucleotide sequence ID" value="XM_025503362.1"/>
</dbReference>
<dbReference type="AlphaFoldDB" id="A0A316UUQ8"/>
<evidence type="ECO:0000256" key="1">
    <source>
        <dbReference type="SAM" id="MobiDB-lite"/>
    </source>
</evidence>
<feature type="compositionally biased region" description="Polar residues" evidence="1">
    <location>
        <begin position="101"/>
        <end position="113"/>
    </location>
</feature>
<evidence type="ECO:0000313" key="3">
    <source>
        <dbReference type="Proteomes" id="UP000245884"/>
    </source>
</evidence>
<feature type="compositionally biased region" description="Basic and acidic residues" evidence="1">
    <location>
        <begin position="19"/>
        <end position="39"/>
    </location>
</feature>
<keyword evidence="3" id="KW-1185">Reference proteome</keyword>
<feature type="compositionally biased region" description="Polar residues" evidence="1">
    <location>
        <begin position="233"/>
        <end position="244"/>
    </location>
</feature>
<name>A0A316UUQ8_9BASI</name>
<feature type="compositionally biased region" description="Basic and acidic residues" evidence="1">
    <location>
        <begin position="360"/>
        <end position="369"/>
    </location>
</feature>
<feature type="region of interest" description="Disordered" evidence="1">
    <location>
        <begin position="1"/>
        <end position="381"/>
    </location>
</feature>
<feature type="compositionally biased region" description="Basic and acidic residues" evidence="1">
    <location>
        <begin position="170"/>
        <end position="196"/>
    </location>
</feature>
<feature type="compositionally biased region" description="Low complexity" evidence="1">
    <location>
        <begin position="136"/>
        <end position="161"/>
    </location>
</feature>